<dbReference type="Proteomes" id="UP000825729">
    <property type="component" value="Unassembled WGS sequence"/>
</dbReference>
<reference evidence="2 3" key="1">
    <citation type="submission" date="2021-07" db="EMBL/GenBank/DDBJ databases">
        <title>The Aristolochia fimbriata genome: insights into angiosperm evolution, floral development and chemical biosynthesis.</title>
        <authorList>
            <person name="Jiao Y."/>
        </authorList>
    </citation>
    <scope>NUCLEOTIDE SEQUENCE [LARGE SCALE GENOMIC DNA]</scope>
    <source>
        <strain evidence="2">IBCAS-2021</strain>
        <tissue evidence="2">Leaf</tissue>
    </source>
</reference>
<dbReference type="AlphaFoldDB" id="A0AAV7F524"/>
<evidence type="ECO:0000313" key="3">
    <source>
        <dbReference type="Proteomes" id="UP000825729"/>
    </source>
</evidence>
<dbReference type="PANTHER" id="PTHR22891">
    <property type="entry name" value="EUKARYOTIC TRANSLATION INITIATION FACTOR 2C"/>
    <property type="match status" value="1"/>
</dbReference>
<dbReference type="InterPro" id="IPR032474">
    <property type="entry name" value="Argonaute_N"/>
</dbReference>
<keyword evidence="3" id="KW-1185">Reference proteome</keyword>
<dbReference type="SUPFAM" id="SSF101690">
    <property type="entry name" value="PAZ domain"/>
    <property type="match status" value="1"/>
</dbReference>
<dbReference type="SMART" id="SM01163">
    <property type="entry name" value="DUF1785"/>
    <property type="match status" value="1"/>
</dbReference>
<dbReference type="Pfam" id="PF16486">
    <property type="entry name" value="ArgoN"/>
    <property type="match status" value="1"/>
</dbReference>
<feature type="domain" description="Argonaute linker 1" evidence="1">
    <location>
        <begin position="121"/>
        <end position="173"/>
    </location>
</feature>
<organism evidence="2 3">
    <name type="scientific">Aristolochia fimbriata</name>
    <name type="common">White veined hardy Dutchman's pipe vine</name>
    <dbReference type="NCBI Taxonomy" id="158543"/>
    <lineage>
        <taxon>Eukaryota</taxon>
        <taxon>Viridiplantae</taxon>
        <taxon>Streptophyta</taxon>
        <taxon>Embryophyta</taxon>
        <taxon>Tracheophyta</taxon>
        <taxon>Spermatophyta</taxon>
        <taxon>Magnoliopsida</taxon>
        <taxon>Magnoliidae</taxon>
        <taxon>Piperales</taxon>
        <taxon>Aristolochiaceae</taxon>
        <taxon>Aristolochia</taxon>
    </lineage>
</organism>
<evidence type="ECO:0000313" key="2">
    <source>
        <dbReference type="EMBL" id="KAG9455809.1"/>
    </source>
</evidence>
<dbReference type="EMBL" id="JAINDJ010000002">
    <property type="protein sequence ID" value="KAG9455809.1"/>
    <property type="molecule type" value="Genomic_DNA"/>
</dbReference>
<comment type="caution">
    <text evidence="2">The sequence shown here is derived from an EMBL/GenBank/DDBJ whole genome shotgun (WGS) entry which is preliminary data.</text>
</comment>
<dbReference type="InterPro" id="IPR014811">
    <property type="entry name" value="ArgoL1"/>
</dbReference>
<dbReference type="Pfam" id="PF08699">
    <property type="entry name" value="ArgoL1"/>
    <property type="match status" value="1"/>
</dbReference>
<gene>
    <name evidence="2" type="ORF">H6P81_000317</name>
</gene>
<proteinExistence type="predicted"/>
<evidence type="ECO:0000259" key="1">
    <source>
        <dbReference type="SMART" id="SM01163"/>
    </source>
</evidence>
<protein>
    <recommendedName>
        <fullName evidence="1">Argonaute linker 1 domain-containing protein</fullName>
    </recommendedName>
</protein>
<dbReference type="InterPro" id="IPR036085">
    <property type="entry name" value="PAZ_dom_sf"/>
</dbReference>
<accession>A0AAV7F524</accession>
<sequence>MDKVHETYETELGGRNLAYDGEKALFTLGALPPNNLEFTVVLANAFLFLFTRFLEMVAQGMVGLVGYRSKTFKVEISFAAKIPMQAIGNALRGHEYSENSQEALRVLDIVLRHHATKQGCLLVRQSFFRNEPKYYDDIGGGVLGCRGFHSSFRVSQGGLSLNFDVSTTMIVRPGPVADFLIENQRVNHLNHIDWAKIRVKTPKVLARDRLLGSFSVKPALDRVELTLVGIAISVFAFGWANEEMSGLEGVVSFADKNVGCLQGKLGLRRVGFGDVEYFLIWEPWEVLVWGHKLKGWIVG</sequence>
<name>A0AAV7F524_ARIFI</name>